<organism evidence="1 2">
    <name type="scientific">Tautonia plasticadhaerens</name>
    <dbReference type="NCBI Taxonomy" id="2527974"/>
    <lineage>
        <taxon>Bacteria</taxon>
        <taxon>Pseudomonadati</taxon>
        <taxon>Planctomycetota</taxon>
        <taxon>Planctomycetia</taxon>
        <taxon>Isosphaerales</taxon>
        <taxon>Isosphaeraceae</taxon>
        <taxon>Tautonia</taxon>
    </lineage>
</organism>
<dbReference type="InterPro" id="IPR014948">
    <property type="entry name" value="BrxA"/>
</dbReference>
<accession>A0A518H9Q1</accession>
<protein>
    <submittedName>
        <fullName evidence="1">Uncharacterized protein</fullName>
    </submittedName>
</protein>
<evidence type="ECO:0000313" key="2">
    <source>
        <dbReference type="Proteomes" id="UP000317835"/>
    </source>
</evidence>
<dbReference type="InterPro" id="IPR023137">
    <property type="entry name" value="BrxA_sf"/>
</dbReference>
<dbReference type="Proteomes" id="UP000317835">
    <property type="component" value="Chromosome"/>
</dbReference>
<keyword evidence="2" id="KW-1185">Reference proteome</keyword>
<reference evidence="1 2" key="1">
    <citation type="submission" date="2019-02" db="EMBL/GenBank/DDBJ databases">
        <title>Deep-cultivation of Planctomycetes and their phenomic and genomic characterization uncovers novel biology.</title>
        <authorList>
            <person name="Wiegand S."/>
            <person name="Jogler M."/>
            <person name="Boedeker C."/>
            <person name="Pinto D."/>
            <person name="Vollmers J."/>
            <person name="Rivas-Marin E."/>
            <person name="Kohn T."/>
            <person name="Peeters S.H."/>
            <person name="Heuer A."/>
            <person name="Rast P."/>
            <person name="Oberbeckmann S."/>
            <person name="Bunk B."/>
            <person name="Jeske O."/>
            <person name="Meyerdierks A."/>
            <person name="Storesund J.E."/>
            <person name="Kallscheuer N."/>
            <person name="Luecker S."/>
            <person name="Lage O.M."/>
            <person name="Pohl T."/>
            <person name="Merkel B.J."/>
            <person name="Hornburger P."/>
            <person name="Mueller R.-W."/>
            <person name="Bruemmer F."/>
            <person name="Labrenz M."/>
            <person name="Spormann A.M."/>
            <person name="Op den Camp H."/>
            <person name="Overmann J."/>
            <person name="Amann R."/>
            <person name="Jetten M.S.M."/>
            <person name="Mascher T."/>
            <person name="Medema M.H."/>
            <person name="Devos D.P."/>
            <person name="Kaster A.-K."/>
            <person name="Ovreas L."/>
            <person name="Rohde M."/>
            <person name="Galperin M.Y."/>
            <person name="Jogler C."/>
        </authorList>
    </citation>
    <scope>NUCLEOTIDE SEQUENCE [LARGE SCALE GENOMIC DNA]</scope>
    <source>
        <strain evidence="1 2">ElP</strain>
    </source>
</reference>
<dbReference type="Gene3D" id="1.10.3540.10">
    <property type="entry name" value="uncharacterized protein from magnetospirillum magneticum domain"/>
    <property type="match status" value="1"/>
</dbReference>
<dbReference type="Pfam" id="PF08849">
    <property type="entry name" value="BrxA"/>
    <property type="match status" value="1"/>
</dbReference>
<dbReference type="EMBL" id="CP036426">
    <property type="protein sequence ID" value="QDV37584.1"/>
    <property type="molecule type" value="Genomic_DNA"/>
</dbReference>
<name>A0A518H9Q1_9BACT</name>
<gene>
    <name evidence="1" type="ORF">ElP_55240</name>
</gene>
<dbReference type="RefSeq" id="WP_145275546.1">
    <property type="nucleotide sequence ID" value="NZ_CP036426.1"/>
</dbReference>
<dbReference type="AlphaFoldDB" id="A0A518H9Q1"/>
<dbReference type="OrthoDB" id="981635at2"/>
<evidence type="ECO:0000313" key="1">
    <source>
        <dbReference type="EMBL" id="QDV37584.1"/>
    </source>
</evidence>
<dbReference type="KEGG" id="tpla:ElP_55240"/>
<sequence>MRYRANLTAGGIKLRESRVIADLLLRGVDAAGWRAAIVEDNALQARSPASARRLTTLIRGRLATMGPGLWGLVRDGSATVATHAVLAAAVKQCPLLADFLDLAVREQYRLYRDVLTYGVWDDYLEGCRERDPEMPEWHDSTRHRLRSSVYQALAQAGYIESTRTRRLRAAYPSGEVTRYLEDHDERHVLRCIRVAP</sequence>
<proteinExistence type="predicted"/>